<dbReference type="InterPro" id="IPR029033">
    <property type="entry name" value="His_PPase_superfam"/>
</dbReference>
<evidence type="ECO:0000313" key="1">
    <source>
        <dbReference type="EMBL" id="TFB90285.1"/>
    </source>
</evidence>
<dbReference type="InterPro" id="IPR001345">
    <property type="entry name" value="PG/BPGM_mutase_AS"/>
</dbReference>
<gene>
    <name evidence="1" type="ORF">E3O44_01335</name>
</gene>
<sequence>MHRLQTRLSIVRHGQTDWNLATRIQGRTDIPLNSTGRAQAAETGLLLLKRSRSGAAPSLDGGLTPSASGWEKIVSSPLDRAAETARIIAGELGLPRPEIIDDLTERHHGHIEGLTFAERQRQFPNGMPVPGLESRQQVLDRVLPALGRVAEEFPGDAVLVVCHGGVIGTLIRYLTDGVRPHPDEIIANGSVHDFLWRDGRLELEHFDATIRGFAENTHYSG</sequence>
<dbReference type="EMBL" id="SOFG01000004">
    <property type="protein sequence ID" value="TFB90285.1"/>
    <property type="molecule type" value="Genomic_DNA"/>
</dbReference>
<name>A0ABY2II25_9MICO</name>
<dbReference type="Gene3D" id="3.40.50.1240">
    <property type="entry name" value="Phosphoglycerate mutase-like"/>
    <property type="match status" value="1"/>
</dbReference>
<dbReference type="Pfam" id="PF00300">
    <property type="entry name" value="His_Phos_1"/>
    <property type="match status" value="2"/>
</dbReference>
<accession>A0ABY2II25</accession>
<dbReference type="InterPro" id="IPR050275">
    <property type="entry name" value="PGM_Phosphatase"/>
</dbReference>
<evidence type="ECO:0000313" key="2">
    <source>
        <dbReference type="Proteomes" id="UP000297608"/>
    </source>
</evidence>
<dbReference type="CDD" id="cd07067">
    <property type="entry name" value="HP_PGM_like"/>
    <property type="match status" value="1"/>
</dbReference>
<protein>
    <submittedName>
        <fullName evidence="1">Histidine phosphatase family protein</fullName>
    </submittedName>
</protein>
<dbReference type="InterPro" id="IPR013078">
    <property type="entry name" value="His_Pase_superF_clade-1"/>
</dbReference>
<dbReference type="Proteomes" id="UP000297608">
    <property type="component" value="Unassembled WGS sequence"/>
</dbReference>
<dbReference type="SUPFAM" id="SSF53254">
    <property type="entry name" value="Phosphoglycerate mutase-like"/>
    <property type="match status" value="1"/>
</dbReference>
<proteinExistence type="predicted"/>
<reference evidence="1 2" key="1">
    <citation type="submission" date="2019-03" db="EMBL/GenBank/DDBJ databases">
        <title>Genomics of glacier-inhabiting Cryobacterium strains.</title>
        <authorList>
            <person name="Liu Q."/>
            <person name="Xin Y.-H."/>
        </authorList>
    </citation>
    <scope>NUCLEOTIDE SEQUENCE [LARGE SCALE GENOMIC DNA]</scope>
    <source>
        <strain evidence="1 2">MDB2-B</strain>
    </source>
</reference>
<dbReference type="PANTHER" id="PTHR48100:SF59">
    <property type="entry name" value="ADENOSYLCOBALAMIN_ALPHA-RIBAZOLE PHOSPHATASE"/>
    <property type="match status" value="1"/>
</dbReference>
<keyword evidence="2" id="KW-1185">Reference proteome</keyword>
<dbReference type="PANTHER" id="PTHR48100">
    <property type="entry name" value="BROAD-SPECIFICITY PHOSPHATASE YOR283W-RELATED"/>
    <property type="match status" value="1"/>
</dbReference>
<organism evidence="1 2">
    <name type="scientific">Cryobacterium algoricola</name>
    <dbReference type="NCBI Taxonomy" id="1259183"/>
    <lineage>
        <taxon>Bacteria</taxon>
        <taxon>Bacillati</taxon>
        <taxon>Actinomycetota</taxon>
        <taxon>Actinomycetes</taxon>
        <taxon>Micrococcales</taxon>
        <taxon>Microbacteriaceae</taxon>
        <taxon>Cryobacterium</taxon>
    </lineage>
</organism>
<dbReference type="SMART" id="SM00855">
    <property type="entry name" value="PGAM"/>
    <property type="match status" value="1"/>
</dbReference>
<dbReference type="PROSITE" id="PS00175">
    <property type="entry name" value="PG_MUTASE"/>
    <property type="match status" value="1"/>
</dbReference>
<comment type="caution">
    <text evidence="1">The sequence shown here is derived from an EMBL/GenBank/DDBJ whole genome shotgun (WGS) entry which is preliminary data.</text>
</comment>